<organism evidence="2 3">
    <name type="scientific">Lepeophtheirus salmonis</name>
    <name type="common">Salmon louse</name>
    <name type="synonym">Caligus salmonis</name>
    <dbReference type="NCBI Taxonomy" id="72036"/>
    <lineage>
        <taxon>Eukaryota</taxon>
        <taxon>Metazoa</taxon>
        <taxon>Ecdysozoa</taxon>
        <taxon>Arthropoda</taxon>
        <taxon>Crustacea</taxon>
        <taxon>Multicrustacea</taxon>
        <taxon>Hexanauplia</taxon>
        <taxon>Copepoda</taxon>
        <taxon>Siphonostomatoida</taxon>
        <taxon>Caligidae</taxon>
        <taxon>Lepeophtheirus</taxon>
    </lineage>
</organism>
<gene>
    <name evidence="2" type="ORF">LSAA_5406</name>
</gene>
<keyword evidence="3" id="KW-1185">Reference proteome</keyword>
<name>A0A7R8CN38_LEPSM</name>
<evidence type="ECO:0000313" key="3">
    <source>
        <dbReference type="Proteomes" id="UP000675881"/>
    </source>
</evidence>
<accession>A0A7R8CN38</accession>
<dbReference type="Proteomes" id="UP000675881">
    <property type="component" value="Chromosome 14"/>
</dbReference>
<proteinExistence type="predicted"/>
<sequence>MKEHPVHNRTKVRYTLWDKKCRNCQLPSKGVQSGTTTESVETDPEAELLDSSSSNSDIDEVEHVLEIQSDNDNIMQRQTQPQLHQRDNLRLRINHPTCEFQKIRRRFQKNGIIHSNGSKETERQITEVMLHLATLGDKLNCKMFQVVPNVKKSSAKMDSKTGYMLSINFWNTKRVKALDC</sequence>
<evidence type="ECO:0000313" key="2">
    <source>
        <dbReference type="EMBL" id="CAF2838663.1"/>
    </source>
</evidence>
<dbReference type="EMBL" id="HG994593">
    <property type="protein sequence ID" value="CAF2838663.1"/>
    <property type="molecule type" value="Genomic_DNA"/>
</dbReference>
<dbReference type="AlphaFoldDB" id="A0A7R8CN38"/>
<protein>
    <submittedName>
        <fullName evidence="2">(salmon louse) hypothetical protein</fullName>
    </submittedName>
</protein>
<reference evidence="2" key="1">
    <citation type="submission" date="2021-02" db="EMBL/GenBank/DDBJ databases">
        <authorList>
            <person name="Bekaert M."/>
        </authorList>
    </citation>
    <scope>NUCLEOTIDE SEQUENCE</scope>
    <source>
        <strain evidence="2">IoA-00</strain>
    </source>
</reference>
<feature type="compositionally biased region" description="Polar residues" evidence="1">
    <location>
        <begin position="30"/>
        <end position="39"/>
    </location>
</feature>
<evidence type="ECO:0000256" key="1">
    <source>
        <dbReference type="SAM" id="MobiDB-lite"/>
    </source>
</evidence>
<feature type="region of interest" description="Disordered" evidence="1">
    <location>
        <begin position="27"/>
        <end position="56"/>
    </location>
</feature>